<comment type="subcellular location">
    <subcellularLocation>
        <location evidence="1">Membrane</location>
        <topology evidence="1">Multi-pass membrane protein</topology>
    </subcellularLocation>
</comment>
<feature type="transmembrane region" description="Helical" evidence="7">
    <location>
        <begin position="228"/>
        <end position="249"/>
    </location>
</feature>
<evidence type="ECO:0000259" key="8">
    <source>
        <dbReference type="Pfam" id="PF20684"/>
    </source>
</evidence>
<organism evidence="9 10">
    <name type="scientific">Trematosphaeria pertusa</name>
    <dbReference type="NCBI Taxonomy" id="390896"/>
    <lineage>
        <taxon>Eukaryota</taxon>
        <taxon>Fungi</taxon>
        <taxon>Dikarya</taxon>
        <taxon>Ascomycota</taxon>
        <taxon>Pezizomycotina</taxon>
        <taxon>Dothideomycetes</taxon>
        <taxon>Pleosporomycetidae</taxon>
        <taxon>Pleosporales</taxon>
        <taxon>Massarineae</taxon>
        <taxon>Trematosphaeriaceae</taxon>
        <taxon>Trematosphaeria</taxon>
    </lineage>
</organism>
<keyword evidence="3 7" id="KW-1133">Transmembrane helix</keyword>
<dbReference type="EMBL" id="ML987190">
    <property type="protein sequence ID" value="KAF2255226.1"/>
    <property type="molecule type" value="Genomic_DNA"/>
</dbReference>
<comment type="similarity">
    <text evidence="5">Belongs to the SAT4 family.</text>
</comment>
<dbReference type="RefSeq" id="XP_033690230.1">
    <property type="nucleotide sequence ID" value="XM_033832752.1"/>
</dbReference>
<keyword evidence="2 7" id="KW-0812">Transmembrane</keyword>
<dbReference type="PANTHER" id="PTHR33048:SF129">
    <property type="entry name" value="INTEGRAL MEMBRANE PROTEIN-RELATED"/>
    <property type="match status" value="1"/>
</dbReference>
<feature type="transmembrane region" description="Helical" evidence="7">
    <location>
        <begin position="67"/>
        <end position="88"/>
    </location>
</feature>
<feature type="transmembrane region" description="Helical" evidence="7">
    <location>
        <begin position="113"/>
        <end position="137"/>
    </location>
</feature>
<name>A0A6A6IXY2_9PLEO</name>
<feature type="region of interest" description="Disordered" evidence="6">
    <location>
        <begin position="357"/>
        <end position="377"/>
    </location>
</feature>
<dbReference type="Pfam" id="PF20684">
    <property type="entry name" value="Fung_rhodopsin"/>
    <property type="match status" value="1"/>
</dbReference>
<evidence type="ECO:0000313" key="9">
    <source>
        <dbReference type="EMBL" id="KAF2255226.1"/>
    </source>
</evidence>
<gene>
    <name evidence="9" type="ORF">BU26DRAFT_559838</name>
</gene>
<dbReference type="PANTHER" id="PTHR33048">
    <property type="entry name" value="PTH11-LIKE INTEGRAL MEMBRANE PROTEIN (AFU_ORTHOLOGUE AFUA_5G11245)"/>
    <property type="match status" value="1"/>
</dbReference>
<evidence type="ECO:0000256" key="5">
    <source>
        <dbReference type="ARBA" id="ARBA00038359"/>
    </source>
</evidence>
<evidence type="ECO:0000313" key="10">
    <source>
        <dbReference type="Proteomes" id="UP000800094"/>
    </source>
</evidence>
<evidence type="ECO:0000256" key="6">
    <source>
        <dbReference type="SAM" id="MobiDB-lite"/>
    </source>
</evidence>
<dbReference type="InterPro" id="IPR052337">
    <property type="entry name" value="SAT4-like"/>
</dbReference>
<feature type="transmembrane region" description="Helical" evidence="7">
    <location>
        <begin position="193"/>
        <end position="216"/>
    </location>
</feature>
<keyword evidence="4 7" id="KW-0472">Membrane</keyword>
<evidence type="ECO:0000256" key="3">
    <source>
        <dbReference type="ARBA" id="ARBA00022989"/>
    </source>
</evidence>
<dbReference type="OrthoDB" id="444631at2759"/>
<evidence type="ECO:0000256" key="4">
    <source>
        <dbReference type="ARBA" id="ARBA00023136"/>
    </source>
</evidence>
<evidence type="ECO:0000256" key="2">
    <source>
        <dbReference type="ARBA" id="ARBA00022692"/>
    </source>
</evidence>
<evidence type="ECO:0000256" key="7">
    <source>
        <dbReference type="SAM" id="Phobius"/>
    </source>
</evidence>
<dbReference type="GeneID" id="54586082"/>
<accession>A0A6A6IXY2</accession>
<feature type="domain" description="Rhodopsin" evidence="8">
    <location>
        <begin position="51"/>
        <end position="295"/>
    </location>
</feature>
<proteinExistence type="inferred from homology"/>
<feature type="transmembrane region" description="Helical" evidence="7">
    <location>
        <begin position="34"/>
        <end position="55"/>
    </location>
</feature>
<dbReference type="InterPro" id="IPR049326">
    <property type="entry name" value="Rhodopsin_dom_fungi"/>
</dbReference>
<feature type="transmembrane region" description="Helical" evidence="7">
    <location>
        <begin position="149"/>
        <end position="166"/>
    </location>
</feature>
<evidence type="ECO:0000256" key="1">
    <source>
        <dbReference type="ARBA" id="ARBA00004141"/>
    </source>
</evidence>
<sequence length="391" mass="43615">MPPHQTFFYPRQSISQGTRQSTQGFFDESRVPQIIAGNVIVQTMGTVVFFARVYSRLLINHATKVEDYVLIFAWMLATAYSICQYAQIEHGSGHHIAAVAMRNPSDPIEAQKWAYAAQLLIIPALMLPKLSICLSYLRIFYSDVQGRRMIQVVMAILIIQVFPFFIENIFQCKPIYVYWTEGRPSSKCLHDTAALYINGSLNAALDIALMAIVLPRILELHINKRQKWALIGIISLGSFAVIAAIIRMVRVGTTIVRPDFDPTWDMYDVSIWSSMEIYVSLICASAPGIKPLVSKLLPKLLGSSLYSRTRTLGNAGQHGGSIELSSKFKRGTVGSVALRKNTNEFGLAGPYTQVGRGVDKESLGGKSEDENSDRAIFKTSEIRVETEDIRQ</sequence>
<dbReference type="AlphaFoldDB" id="A0A6A6IXY2"/>
<dbReference type="GO" id="GO:0016020">
    <property type="term" value="C:membrane"/>
    <property type="evidence" value="ECO:0007669"/>
    <property type="project" value="UniProtKB-SubCell"/>
</dbReference>
<protein>
    <recommendedName>
        <fullName evidence="8">Rhodopsin domain-containing protein</fullName>
    </recommendedName>
</protein>
<dbReference type="Proteomes" id="UP000800094">
    <property type="component" value="Unassembled WGS sequence"/>
</dbReference>
<keyword evidence="10" id="KW-1185">Reference proteome</keyword>
<reference evidence="9" key="1">
    <citation type="journal article" date="2020" name="Stud. Mycol.">
        <title>101 Dothideomycetes genomes: a test case for predicting lifestyles and emergence of pathogens.</title>
        <authorList>
            <person name="Haridas S."/>
            <person name="Albert R."/>
            <person name="Binder M."/>
            <person name="Bloem J."/>
            <person name="Labutti K."/>
            <person name="Salamov A."/>
            <person name="Andreopoulos B."/>
            <person name="Baker S."/>
            <person name="Barry K."/>
            <person name="Bills G."/>
            <person name="Bluhm B."/>
            <person name="Cannon C."/>
            <person name="Castanera R."/>
            <person name="Culley D."/>
            <person name="Daum C."/>
            <person name="Ezra D."/>
            <person name="Gonzalez J."/>
            <person name="Henrissat B."/>
            <person name="Kuo A."/>
            <person name="Liang C."/>
            <person name="Lipzen A."/>
            <person name="Lutzoni F."/>
            <person name="Magnuson J."/>
            <person name="Mondo S."/>
            <person name="Nolan M."/>
            <person name="Ohm R."/>
            <person name="Pangilinan J."/>
            <person name="Park H.-J."/>
            <person name="Ramirez L."/>
            <person name="Alfaro M."/>
            <person name="Sun H."/>
            <person name="Tritt A."/>
            <person name="Yoshinaga Y."/>
            <person name="Zwiers L.-H."/>
            <person name="Turgeon B."/>
            <person name="Goodwin S."/>
            <person name="Spatafora J."/>
            <person name="Crous P."/>
            <person name="Grigoriev I."/>
        </authorList>
    </citation>
    <scope>NUCLEOTIDE SEQUENCE</scope>
    <source>
        <strain evidence="9">CBS 122368</strain>
    </source>
</reference>